<dbReference type="Proteomes" id="UP000588098">
    <property type="component" value="Unassembled WGS sequence"/>
</dbReference>
<keyword evidence="3" id="KW-1185">Reference proteome</keyword>
<feature type="compositionally biased region" description="Basic residues" evidence="1">
    <location>
        <begin position="53"/>
        <end position="71"/>
    </location>
</feature>
<comment type="caution">
    <text evidence="2">The sequence shown here is derived from an EMBL/GenBank/DDBJ whole genome shotgun (WGS) entry which is preliminary data.</text>
</comment>
<feature type="region of interest" description="Disordered" evidence="1">
    <location>
        <begin position="45"/>
        <end position="71"/>
    </location>
</feature>
<evidence type="ECO:0000256" key="1">
    <source>
        <dbReference type="SAM" id="MobiDB-lite"/>
    </source>
</evidence>
<protein>
    <submittedName>
        <fullName evidence="2">Putative ATPase</fullName>
    </submittedName>
</protein>
<evidence type="ECO:0000313" key="3">
    <source>
        <dbReference type="Proteomes" id="UP000588098"/>
    </source>
</evidence>
<sequence length="71" mass="8212">MSDRVGNVTRKRYEQIVAEARELIAEMARAQFALGDKALEIEPIRGHGGSTACRHRRPPSRRWAAGRRRRW</sequence>
<proteinExistence type="predicted"/>
<gene>
    <name evidence="2" type="ORF">FHS42_005674</name>
</gene>
<dbReference type="AlphaFoldDB" id="A0A7W9QE59"/>
<dbReference type="RefSeq" id="WP_184576626.1">
    <property type="nucleotide sequence ID" value="NZ_JACHJL010000017.1"/>
</dbReference>
<accession>A0A7W9QE59</accession>
<name>A0A7W9QE59_9ACTN</name>
<evidence type="ECO:0000313" key="2">
    <source>
        <dbReference type="EMBL" id="MBB5938585.1"/>
    </source>
</evidence>
<reference evidence="2 3" key="1">
    <citation type="submission" date="2020-08" db="EMBL/GenBank/DDBJ databases">
        <title>Genomic Encyclopedia of Type Strains, Phase III (KMG-III): the genomes of soil and plant-associated and newly described type strains.</title>
        <authorList>
            <person name="Whitman W."/>
        </authorList>
    </citation>
    <scope>NUCLEOTIDE SEQUENCE [LARGE SCALE GENOMIC DNA]</scope>
    <source>
        <strain evidence="2 3">CECT 8305</strain>
    </source>
</reference>
<dbReference type="EMBL" id="JACHJL010000017">
    <property type="protein sequence ID" value="MBB5938585.1"/>
    <property type="molecule type" value="Genomic_DNA"/>
</dbReference>
<organism evidence="2 3">
    <name type="scientific">Streptomyces zagrosensis</name>
    <dbReference type="NCBI Taxonomy" id="1042984"/>
    <lineage>
        <taxon>Bacteria</taxon>
        <taxon>Bacillati</taxon>
        <taxon>Actinomycetota</taxon>
        <taxon>Actinomycetes</taxon>
        <taxon>Kitasatosporales</taxon>
        <taxon>Streptomycetaceae</taxon>
        <taxon>Streptomyces</taxon>
    </lineage>
</organism>